<dbReference type="InterPro" id="IPR008183">
    <property type="entry name" value="Aldose_1/G6P_1-epimerase"/>
</dbReference>
<dbReference type="CDD" id="cd09024">
    <property type="entry name" value="Aldose_epim_lacX"/>
    <property type="match status" value="1"/>
</dbReference>
<dbReference type="RefSeq" id="WP_090673049.1">
    <property type="nucleotide sequence ID" value="NZ_FNIT01000004.1"/>
</dbReference>
<keyword evidence="2" id="KW-1185">Reference proteome</keyword>
<reference evidence="1 2" key="1">
    <citation type="submission" date="2016-10" db="EMBL/GenBank/DDBJ databases">
        <authorList>
            <person name="de Groot N.N."/>
        </authorList>
    </citation>
    <scope>NUCLEOTIDE SEQUENCE [LARGE SCALE GENOMIC DNA]</scope>
    <source>
        <strain evidence="2">L7-484,KACC 16230,DSM 25025</strain>
    </source>
</reference>
<dbReference type="InterPro" id="IPR011013">
    <property type="entry name" value="Gal_mutarotase_sf_dom"/>
</dbReference>
<dbReference type="Pfam" id="PF01263">
    <property type="entry name" value="Aldose_epim"/>
    <property type="match status" value="1"/>
</dbReference>
<dbReference type="InterPro" id="IPR037481">
    <property type="entry name" value="LacX"/>
</dbReference>
<dbReference type="PANTHER" id="PTHR11122">
    <property type="entry name" value="APOSPORY-ASSOCIATED PROTEIN C-RELATED"/>
    <property type="match status" value="1"/>
</dbReference>
<gene>
    <name evidence="1" type="ORF">SAMN05192530_104213</name>
</gene>
<dbReference type="InterPro" id="IPR014718">
    <property type="entry name" value="GH-type_carb-bd"/>
</dbReference>
<dbReference type="GO" id="GO:0005975">
    <property type="term" value="P:carbohydrate metabolic process"/>
    <property type="evidence" value="ECO:0007669"/>
    <property type="project" value="InterPro"/>
</dbReference>
<accession>A0A1H0HPM6</accession>
<evidence type="ECO:0000313" key="2">
    <source>
        <dbReference type="Proteomes" id="UP000198793"/>
    </source>
</evidence>
<dbReference type="STRING" id="1166073.SAMN05192530_104213"/>
<dbReference type="SUPFAM" id="SSF74650">
    <property type="entry name" value="Galactose mutarotase-like"/>
    <property type="match status" value="1"/>
</dbReference>
<dbReference type="Proteomes" id="UP000198793">
    <property type="component" value="Unassembled WGS sequence"/>
</dbReference>
<sequence length="293" mass="31878">MSERFMIGTTAVTAQIAPAGAELVSLRDAGGAELLWQAGAAWPRHAPVLFPIVGRLAGDRLRHENQSFRLTQHGFARDRVFRCVEETATRVTLRLDDDPETRALYPFAFVLEQSYEVDGSTLAVTTRVENPGPDVLPCGVGAHPGFRWPLVDGIAKEDHAIVFDAEEAGEVLSVQGGLLGPARPLPLEAGRVLALSEALFAADALVMPEVASRSLRFVARGADGAPVRELAFSWDGYRDLGLWSKPDGAPFLCIEPWYSMASPVGWDSEFIQKPGLLHLAPGESRSLTWRVRV</sequence>
<dbReference type="GO" id="GO:0016853">
    <property type="term" value="F:isomerase activity"/>
    <property type="evidence" value="ECO:0007669"/>
    <property type="project" value="InterPro"/>
</dbReference>
<evidence type="ECO:0000313" key="1">
    <source>
        <dbReference type="EMBL" id="SDO21155.1"/>
    </source>
</evidence>
<name>A0A1H0HPM6_9HYPH</name>
<protein>
    <submittedName>
        <fullName evidence="1">Galactose mutarotase</fullName>
    </submittedName>
</protein>
<organism evidence="1 2">
    <name type="scientific">Aureimonas jatrophae</name>
    <dbReference type="NCBI Taxonomy" id="1166073"/>
    <lineage>
        <taxon>Bacteria</taxon>
        <taxon>Pseudomonadati</taxon>
        <taxon>Pseudomonadota</taxon>
        <taxon>Alphaproteobacteria</taxon>
        <taxon>Hyphomicrobiales</taxon>
        <taxon>Aurantimonadaceae</taxon>
        <taxon>Aureimonas</taxon>
    </lineage>
</organism>
<proteinExistence type="predicted"/>
<dbReference type="PANTHER" id="PTHR11122:SF13">
    <property type="entry name" value="GLUCOSE-6-PHOSPHATE 1-EPIMERASE"/>
    <property type="match status" value="1"/>
</dbReference>
<dbReference type="GO" id="GO:0030246">
    <property type="term" value="F:carbohydrate binding"/>
    <property type="evidence" value="ECO:0007669"/>
    <property type="project" value="InterPro"/>
</dbReference>
<dbReference type="OrthoDB" id="9795355at2"/>
<dbReference type="Gene3D" id="2.70.98.10">
    <property type="match status" value="1"/>
</dbReference>
<dbReference type="EMBL" id="FNIT01000004">
    <property type="protein sequence ID" value="SDO21155.1"/>
    <property type="molecule type" value="Genomic_DNA"/>
</dbReference>
<dbReference type="AlphaFoldDB" id="A0A1H0HPM6"/>